<evidence type="ECO:0000313" key="1">
    <source>
        <dbReference type="EMBL" id="JAH39518.1"/>
    </source>
</evidence>
<name>A0A0E9SG86_ANGAN</name>
<accession>A0A0E9SG86</accession>
<organism evidence="1">
    <name type="scientific">Anguilla anguilla</name>
    <name type="common">European freshwater eel</name>
    <name type="synonym">Muraena anguilla</name>
    <dbReference type="NCBI Taxonomy" id="7936"/>
    <lineage>
        <taxon>Eukaryota</taxon>
        <taxon>Metazoa</taxon>
        <taxon>Chordata</taxon>
        <taxon>Craniata</taxon>
        <taxon>Vertebrata</taxon>
        <taxon>Euteleostomi</taxon>
        <taxon>Actinopterygii</taxon>
        <taxon>Neopterygii</taxon>
        <taxon>Teleostei</taxon>
        <taxon>Anguilliformes</taxon>
        <taxon>Anguillidae</taxon>
        <taxon>Anguilla</taxon>
    </lineage>
</organism>
<reference evidence="1" key="1">
    <citation type="submission" date="2014-11" db="EMBL/GenBank/DDBJ databases">
        <authorList>
            <person name="Amaro Gonzalez C."/>
        </authorList>
    </citation>
    <scope>NUCLEOTIDE SEQUENCE</scope>
</reference>
<proteinExistence type="predicted"/>
<sequence length="60" mass="6879">MGVETEVDFSLKKEKNRVFHEVCLAIRHDLINILDVQYLFIFDSGGIRATETDGQKVLLI</sequence>
<protein>
    <submittedName>
        <fullName evidence="1">Uncharacterized protein</fullName>
    </submittedName>
</protein>
<dbReference type="EMBL" id="GBXM01069059">
    <property type="protein sequence ID" value="JAH39518.1"/>
    <property type="molecule type" value="Transcribed_RNA"/>
</dbReference>
<dbReference type="AlphaFoldDB" id="A0A0E9SG86"/>
<reference evidence="1" key="2">
    <citation type="journal article" date="2015" name="Fish Shellfish Immunol.">
        <title>Early steps in the European eel (Anguilla anguilla)-Vibrio vulnificus interaction in the gills: Role of the RtxA13 toxin.</title>
        <authorList>
            <person name="Callol A."/>
            <person name="Pajuelo D."/>
            <person name="Ebbesson L."/>
            <person name="Teles M."/>
            <person name="MacKenzie S."/>
            <person name="Amaro C."/>
        </authorList>
    </citation>
    <scope>NUCLEOTIDE SEQUENCE</scope>
</reference>